<protein>
    <submittedName>
        <fullName evidence="3">Anti-sigma factor</fullName>
    </submittedName>
</protein>
<keyword evidence="1" id="KW-0812">Transmembrane</keyword>
<feature type="domain" description="DUF3298" evidence="2">
    <location>
        <begin position="196"/>
        <end position="280"/>
    </location>
</feature>
<evidence type="ECO:0000313" key="4">
    <source>
        <dbReference type="Proteomes" id="UP000078516"/>
    </source>
</evidence>
<sequence length="295" mass="33611">MKDFVKTVIRNFSKQYRQQTLPEDLHTQVTNLFHKEKKKYSWRRFRNRATQSALALALTFILAVNLFPGVGEAASVLPGFDKLVQLVTLQTLTAKKEASEIAIDVPKIETATPTKVATALNKKYLKEAQAEFQQVKKQFFDGSRVSVTGDFEKVVDDSRFLVVKRTLTQIQGSSATTTQYDTIDKKLNIVVSLPLIFKNEDYLSVISEEIKQQMNEQMKADTNQIYWSEAADQPTDVQPFKQIKPNQTFYINAKHQLIITFAQGEIAPYYMGTPEFVIPTKIIKQQLASPNYLSN</sequence>
<evidence type="ECO:0000256" key="1">
    <source>
        <dbReference type="SAM" id="Phobius"/>
    </source>
</evidence>
<dbReference type="Gene3D" id="3.90.640.20">
    <property type="entry name" value="Heat-shock cognate protein, ATPase"/>
    <property type="match status" value="1"/>
</dbReference>
<dbReference type="RefSeq" id="WP_067483406.1">
    <property type="nucleotide sequence ID" value="NZ_JARQAN010000003.1"/>
</dbReference>
<reference evidence="3 4" key="1">
    <citation type="submission" date="2016-04" db="EMBL/GenBank/DDBJ databases">
        <title>Draft genome of an Enterococcus thailandicus strain isolated from bovine feces.</title>
        <authorList>
            <person name="Beukers A.G."/>
            <person name="Zaheer R."/>
            <person name="Goji N."/>
            <person name="Cook S.R."/>
            <person name="Amoako K."/>
            <person name="Chaves A.V."/>
            <person name="Ward M.P."/>
            <person name="Mcallister T.A."/>
        </authorList>
    </citation>
    <scope>NUCLEOTIDE SEQUENCE [LARGE SCALE GENOMIC DNA]</scope>
    <source>
        <strain evidence="3 4">F0711D 46</strain>
    </source>
</reference>
<organism evidence="3 4">
    <name type="scientific">Enterococcus thailandicus</name>
    <dbReference type="NCBI Taxonomy" id="417368"/>
    <lineage>
        <taxon>Bacteria</taxon>
        <taxon>Bacillati</taxon>
        <taxon>Bacillota</taxon>
        <taxon>Bacilli</taxon>
        <taxon>Lactobacillales</taxon>
        <taxon>Enterococcaceae</taxon>
        <taxon>Enterococcus</taxon>
    </lineage>
</organism>
<evidence type="ECO:0000313" key="3">
    <source>
        <dbReference type="EMBL" id="OAQ55718.1"/>
    </source>
</evidence>
<evidence type="ECO:0000259" key="2">
    <source>
        <dbReference type="Pfam" id="PF11738"/>
    </source>
</evidence>
<comment type="caution">
    <text evidence="3">The sequence shown here is derived from an EMBL/GenBank/DDBJ whole genome shotgun (WGS) entry which is preliminary data.</text>
</comment>
<dbReference type="Pfam" id="PF11738">
    <property type="entry name" value="DUF3298"/>
    <property type="match status" value="1"/>
</dbReference>
<keyword evidence="1" id="KW-1133">Transmembrane helix</keyword>
<dbReference type="Gene3D" id="3.30.565.40">
    <property type="entry name" value="Fervidobacterium nodosum Rt17-B1 like"/>
    <property type="match status" value="1"/>
</dbReference>
<dbReference type="AlphaFoldDB" id="A0A179ER48"/>
<proteinExistence type="predicted"/>
<dbReference type="Proteomes" id="UP000078516">
    <property type="component" value="Unassembled WGS sequence"/>
</dbReference>
<gene>
    <name evidence="3" type="ORF">A6E74_06540</name>
</gene>
<dbReference type="InterPro" id="IPR037126">
    <property type="entry name" value="PdaC/RsiV-like_sf"/>
</dbReference>
<accession>A0A179ER48</accession>
<name>A0A179ER48_ENTTH</name>
<feature type="transmembrane region" description="Helical" evidence="1">
    <location>
        <begin position="53"/>
        <end position="71"/>
    </location>
</feature>
<keyword evidence="4" id="KW-1185">Reference proteome</keyword>
<dbReference type="EMBL" id="LWMN01000012">
    <property type="protein sequence ID" value="OAQ55718.1"/>
    <property type="molecule type" value="Genomic_DNA"/>
</dbReference>
<keyword evidence="1" id="KW-0472">Membrane</keyword>
<dbReference type="InterPro" id="IPR021729">
    <property type="entry name" value="DUF3298"/>
</dbReference>